<accession>A0A4Y2U504</accession>
<keyword evidence="3" id="KW-1185">Reference proteome</keyword>
<comment type="caution">
    <text evidence="2">The sequence shown here is derived from an EMBL/GenBank/DDBJ whole genome shotgun (WGS) entry which is preliminary data.</text>
</comment>
<evidence type="ECO:0000313" key="2">
    <source>
        <dbReference type="EMBL" id="GBO06667.1"/>
    </source>
</evidence>
<dbReference type="EMBL" id="BGPR01032940">
    <property type="protein sequence ID" value="GBO06667.1"/>
    <property type="molecule type" value="Genomic_DNA"/>
</dbReference>
<reference evidence="2 3" key="1">
    <citation type="journal article" date="2019" name="Sci. Rep.">
        <title>Orb-weaving spider Araneus ventricosus genome elucidates the spidroin gene catalogue.</title>
        <authorList>
            <person name="Kono N."/>
            <person name="Nakamura H."/>
            <person name="Ohtoshi R."/>
            <person name="Moran D.A.P."/>
            <person name="Shinohara A."/>
            <person name="Yoshida Y."/>
            <person name="Fujiwara M."/>
            <person name="Mori M."/>
            <person name="Tomita M."/>
            <person name="Arakawa K."/>
        </authorList>
    </citation>
    <scope>NUCLEOTIDE SEQUENCE [LARGE SCALE GENOMIC DNA]</scope>
</reference>
<gene>
    <name evidence="2" type="ORF">AVEN_90289_1</name>
</gene>
<feature type="chain" id="PRO_5021361726" evidence="1">
    <location>
        <begin position="21"/>
        <end position="73"/>
    </location>
</feature>
<proteinExistence type="predicted"/>
<evidence type="ECO:0000313" key="3">
    <source>
        <dbReference type="Proteomes" id="UP000499080"/>
    </source>
</evidence>
<dbReference type="OrthoDB" id="6436532at2759"/>
<feature type="signal peptide" evidence="1">
    <location>
        <begin position="1"/>
        <end position="20"/>
    </location>
</feature>
<name>A0A4Y2U504_ARAVE</name>
<protein>
    <submittedName>
        <fullName evidence="2">Uncharacterized protein</fullName>
    </submittedName>
</protein>
<organism evidence="2 3">
    <name type="scientific">Araneus ventricosus</name>
    <name type="common">Orbweaver spider</name>
    <name type="synonym">Epeira ventricosa</name>
    <dbReference type="NCBI Taxonomy" id="182803"/>
    <lineage>
        <taxon>Eukaryota</taxon>
        <taxon>Metazoa</taxon>
        <taxon>Ecdysozoa</taxon>
        <taxon>Arthropoda</taxon>
        <taxon>Chelicerata</taxon>
        <taxon>Arachnida</taxon>
        <taxon>Araneae</taxon>
        <taxon>Araneomorphae</taxon>
        <taxon>Entelegynae</taxon>
        <taxon>Araneoidea</taxon>
        <taxon>Araneidae</taxon>
        <taxon>Araneus</taxon>
    </lineage>
</organism>
<keyword evidence="1" id="KW-0732">Signal</keyword>
<dbReference type="AlphaFoldDB" id="A0A4Y2U504"/>
<sequence>MNSAILSAFVGILLVACVQSQNESECNLKCRNDEFCYRKVIVRIAIERCMRYRRKGNELYILYSINLLPSLSL</sequence>
<evidence type="ECO:0000256" key="1">
    <source>
        <dbReference type="SAM" id="SignalP"/>
    </source>
</evidence>
<dbReference type="Proteomes" id="UP000499080">
    <property type="component" value="Unassembled WGS sequence"/>
</dbReference>